<comment type="caution">
    <text evidence="2">The sequence shown here is derived from an EMBL/GenBank/DDBJ whole genome shotgun (WGS) entry which is preliminary data.</text>
</comment>
<name>A0ABU0NGK3_STRRH</name>
<evidence type="ECO:0000313" key="2">
    <source>
        <dbReference type="EMBL" id="MDQ0578234.1"/>
    </source>
</evidence>
<evidence type="ECO:0000256" key="1">
    <source>
        <dbReference type="SAM" id="MobiDB-lite"/>
    </source>
</evidence>
<accession>A0ABU0NGK3</accession>
<gene>
    <name evidence="2" type="ORF">QF030_000412</name>
</gene>
<keyword evidence="3" id="KW-1185">Reference proteome</keyword>
<dbReference type="EMBL" id="JAUSWV010000001">
    <property type="protein sequence ID" value="MDQ0578234.1"/>
    <property type="molecule type" value="Genomic_DNA"/>
</dbReference>
<organism evidence="2 3">
    <name type="scientific">Streptomyces rishiriensis</name>
    <dbReference type="NCBI Taxonomy" id="68264"/>
    <lineage>
        <taxon>Bacteria</taxon>
        <taxon>Bacillati</taxon>
        <taxon>Actinomycetota</taxon>
        <taxon>Actinomycetes</taxon>
        <taxon>Kitasatosporales</taxon>
        <taxon>Streptomycetaceae</taxon>
        <taxon>Streptomyces</taxon>
    </lineage>
</organism>
<proteinExistence type="predicted"/>
<protein>
    <recommendedName>
        <fullName evidence="4">Transposase</fullName>
    </recommendedName>
</protein>
<evidence type="ECO:0000313" key="3">
    <source>
        <dbReference type="Proteomes" id="UP001230654"/>
    </source>
</evidence>
<feature type="region of interest" description="Disordered" evidence="1">
    <location>
        <begin position="1"/>
        <end position="26"/>
    </location>
</feature>
<evidence type="ECO:0008006" key="4">
    <source>
        <dbReference type="Google" id="ProtNLM"/>
    </source>
</evidence>
<dbReference type="Proteomes" id="UP001230654">
    <property type="component" value="Unassembled WGS sequence"/>
</dbReference>
<reference evidence="2 3" key="1">
    <citation type="submission" date="2023-07" db="EMBL/GenBank/DDBJ databases">
        <title>Comparative genomics of wheat-associated soil bacteria to identify genetic determinants of phenazine resistance.</title>
        <authorList>
            <person name="Mouncey N."/>
        </authorList>
    </citation>
    <scope>NUCLEOTIDE SEQUENCE [LARGE SCALE GENOMIC DNA]</scope>
    <source>
        <strain evidence="2 3">B2I6</strain>
    </source>
</reference>
<sequence length="113" mass="12851">MLLCSPGRPGPAEQLRRHHPDRQSGHARFLADGPFMEMEIFTDACYRAVRARSGGRVMTPPHRKFKKSAHTWYGERREFQAAVHPSRRIDIVQAVAGPLSHHRTVTRPSSSRV</sequence>